<dbReference type="Pfam" id="PF13414">
    <property type="entry name" value="TPR_11"/>
    <property type="match status" value="1"/>
</dbReference>
<dbReference type="Gene3D" id="1.25.40.10">
    <property type="entry name" value="Tetratricopeptide repeat domain"/>
    <property type="match status" value="3"/>
</dbReference>
<reference evidence="4 5" key="1">
    <citation type="submission" date="2017-08" db="EMBL/GenBank/DDBJ databases">
        <title>Draft genome sequence of filamentous cyanobacterium Calothrix elsteri CCALA 953.</title>
        <authorList>
            <person name="Gagunashvili A.N."/>
            <person name="Elster J."/>
            <person name="Andresson O.S."/>
        </authorList>
    </citation>
    <scope>NUCLEOTIDE SEQUENCE [LARGE SCALE GENOMIC DNA]</scope>
    <source>
        <strain evidence="4 5">CCALA 953</strain>
    </source>
</reference>
<comment type="caution">
    <text evidence="4">The sequence shown here is derived from an EMBL/GenBank/DDBJ whole genome shotgun (WGS) entry which is preliminary data.</text>
</comment>
<dbReference type="AlphaFoldDB" id="A0A2A2TJE6"/>
<dbReference type="InterPro" id="IPR019734">
    <property type="entry name" value="TPR_rpt"/>
</dbReference>
<dbReference type="RefSeq" id="WP_095721878.1">
    <property type="nucleotide sequence ID" value="NZ_NTFS01000106.1"/>
</dbReference>
<feature type="repeat" description="TPR" evidence="3">
    <location>
        <begin position="367"/>
        <end position="400"/>
    </location>
</feature>
<dbReference type="SMART" id="SM00028">
    <property type="entry name" value="TPR"/>
    <property type="match status" value="7"/>
</dbReference>
<dbReference type="SUPFAM" id="SSF48452">
    <property type="entry name" value="TPR-like"/>
    <property type="match status" value="1"/>
</dbReference>
<keyword evidence="2 3" id="KW-0802">TPR repeat</keyword>
<feature type="repeat" description="TPR" evidence="3">
    <location>
        <begin position="481"/>
        <end position="514"/>
    </location>
</feature>
<feature type="repeat" description="TPR" evidence="3">
    <location>
        <begin position="261"/>
        <end position="294"/>
    </location>
</feature>
<dbReference type="GO" id="GO:0046813">
    <property type="term" value="P:receptor-mediated virion attachment to host cell"/>
    <property type="evidence" value="ECO:0007669"/>
    <property type="project" value="TreeGrafter"/>
</dbReference>
<sequence>MDWITVLRSLQSDFINRILSGSLLHCQTEGQHSELSIISGERLNYLRNFCWQMAEKYKRVSPVRDVFTSFLKGKLGEEVVKERLAGFITEVDYEKRIGGDGNVDFTLSSNPLIGIEVKSRCGSIDTVKWSVTAEEVRKNTVIVCILIQEKVNEAQAEYHLVLAGFLPTKMIKLKTGRITFGIDQLLYGGGLSSYLQTFNSNLSSNYSSNYNPNSANNYHRDKIAIYQYISPATSNNSLNHNQTNKYEHEEDDLHNQPEELIQLYIQTGNDSFERGDYEAAIISYNGALKLSNNRNYPTTEIYYKIAIAKYQFGDYEGTIRDCLQIIQINQNHFKAYQRSGLARFQICDREGAIEDFSQAIRINPNDSFAYINRAYTRSQLGDKQGAIEDYTQAIKLNPNSHKLNNNTFNNDYLQNIFTKNNQETFKALIQITNQITEQIEEVIPDSTEAYKKRANSRYKTGDYEGAISDYTEALKTNTHNTESYFNRANARYEIGDKKGAIEDFSQVIKINPTDADAYLYRGHFRWELGDKQGAIEDLKKAVDLYHKQGNITEYRKTRELILDMEIEESLNILNF</sequence>
<dbReference type="PANTHER" id="PTHR44858:SF1">
    <property type="entry name" value="UDP-N-ACETYLGLUCOSAMINE--PEPTIDE N-ACETYLGLUCOSAMINYLTRANSFERASE SPINDLY-RELATED"/>
    <property type="match status" value="1"/>
</dbReference>
<accession>A0A2A2TJE6</accession>
<evidence type="ECO:0000313" key="5">
    <source>
        <dbReference type="Proteomes" id="UP000218238"/>
    </source>
</evidence>
<evidence type="ECO:0000256" key="3">
    <source>
        <dbReference type="PROSITE-ProRule" id="PRU00339"/>
    </source>
</evidence>
<dbReference type="Proteomes" id="UP000218238">
    <property type="component" value="Unassembled WGS sequence"/>
</dbReference>
<evidence type="ECO:0000313" key="4">
    <source>
        <dbReference type="EMBL" id="PAX54905.1"/>
    </source>
</evidence>
<gene>
    <name evidence="4" type="ORF">CK510_11735</name>
</gene>
<evidence type="ECO:0000256" key="2">
    <source>
        <dbReference type="ARBA" id="ARBA00022803"/>
    </source>
</evidence>
<proteinExistence type="predicted"/>
<dbReference type="PROSITE" id="PS50005">
    <property type="entry name" value="TPR"/>
    <property type="match status" value="6"/>
</dbReference>
<keyword evidence="1" id="KW-0677">Repeat</keyword>
<dbReference type="Pfam" id="PF13181">
    <property type="entry name" value="TPR_8"/>
    <property type="match status" value="1"/>
</dbReference>
<feature type="repeat" description="TPR" evidence="3">
    <location>
        <begin position="515"/>
        <end position="548"/>
    </location>
</feature>
<dbReference type="OrthoDB" id="417642at2"/>
<organism evidence="4 5">
    <name type="scientific">Brunnivagina elsteri CCALA 953</name>
    <dbReference type="NCBI Taxonomy" id="987040"/>
    <lineage>
        <taxon>Bacteria</taxon>
        <taxon>Bacillati</taxon>
        <taxon>Cyanobacteriota</taxon>
        <taxon>Cyanophyceae</taxon>
        <taxon>Nostocales</taxon>
        <taxon>Calotrichaceae</taxon>
        <taxon>Brunnivagina</taxon>
    </lineage>
</organism>
<protein>
    <submittedName>
        <fullName evidence="4">Uncharacterized protein</fullName>
    </submittedName>
</protein>
<name>A0A2A2TJE6_9CYAN</name>
<feature type="repeat" description="TPR" evidence="3">
    <location>
        <begin position="333"/>
        <end position="366"/>
    </location>
</feature>
<dbReference type="GO" id="GO:0009279">
    <property type="term" value="C:cell outer membrane"/>
    <property type="evidence" value="ECO:0007669"/>
    <property type="project" value="TreeGrafter"/>
</dbReference>
<dbReference type="EMBL" id="NTFS01000106">
    <property type="protein sequence ID" value="PAX54905.1"/>
    <property type="molecule type" value="Genomic_DNA"/>
</dbReference>
<dbReference type="PANTHER" id="PTHR44858">
    <property type="entry name" value="TETRATRICOPEPTIDE REPEAT PROTEIN 6"/>
    <property type="match status" value="1"/>
</dbReference>
<dbReference type="InterPro" id="IPR011990">
    <property type="entry name" value="TPR-like_helical_dom_sf"/>
</dbReference>
<dbReference type="Pfam" id="PF00515">
    <property type="entry name" value="TPR_1"/>
    <property type="match status" value="1"/>
</dbReference>
<dbReference type="InterPro" id="IPR050498">
    <property type="entry name" value="Ycf3"/>
</dbReference>
<keyword evidence="5" id="KW-1185">Reference proteome</keyword>
<evidence type="ECO:0000256" key="1">
    <source>
        <dbReference type="ARBA" id="ARBA00022737"/>
    </source>
</evidence>
<feature type="repeat" description="TPR" evidence="3">
    <location>
        <begin position="447"/>
        <end position="480"/>
    </location>
</feature>